<evidence type="ECO:0000256" key="2">
    <source>
        <dbReference type="ARBA" id="ARBA00022723"/>
    </source>
</evidence>
<keyword evidence="6" id="KW-0229">DNA integration</keyword>
<keyword evidence="8" id="KW-0239">DNA-directed DNA polymerase</keyword>
<dbReference type="InterPro" id="IPR057670">
    <property type="entry name" value="SH3_retrovirus"/>
</dbReference>
<dbReference type="GO" id="GO:0015074">
    <property type="term" value="P:DNA integration"/>
    <property type="evidence" value="ECO:0007669"/>
    <property type="project" value="UniProtKB-KW"/>
</dbReference>
<evidence type="ECO:0000313" key="12">
    <source>
        <dbReference type="EMBL" id="GEU62263.1"/>
    </source>
</evidence>
<sequence>MSYDDIRPIFEKHFNYVVGFLEKSEEQLEEEAIMALKRKTESSEQQAVKKQKLDEEVEELKKHLQIVPNDGYDVYTEATPLALKVPVVDYQIHTENNKPYYKIIRADETHQLFLSFLSLLRNFNKEDLEMLWQIVQERFASSKPKNFSDDFLLTTLKAMCKKPDVEDHIWKNQRGIHERRCPLTRFTLDQMLNNMRLEVEEESEVSLEHLRFVRRQQQEGYRPENRYALSSNANCKPIRINPWSIKGSIRQSLRSQLGSFDYFLLSLISFAPDLLKITEKKAEGKSEEKRLEDKPIVRDFLEIFLEDMPGLSPARQVEFQTDLVPGAAPVEVIKNGVTLPKTQVMDGVMIVMHITTAEEKAQRILEVKSRNTLMMGIPNEHQLKFNSIKDAKQLLEAVEKRFGGNAATKKTQRNLLKQLQPNSHQLAHEDLEQIHPDDIKEMDLRWQMAILTMRARRFLKKTRRKLTINGNKTLRFVMSKVESYNYHKRVHFARGCRAPRNQDTYHKKSTRRNVLVETPASTALVSCDGLGEYDWSDQAKEGPIMHSWHLDLQVLTQRPNIVKKDFIKPRQQETPAKKTVKKVKHNRVNTVKSKNVNTTRPKAVVNAVKGNKGNPQTDLHDKGVIDSGCSRHMIGNMSYLIEYEEIDRGYVAFGGNPKAGKITRKEAVNTACYVQNRVLVVKPYNNTPCKLFHGGTPTLCFMRPFGCPVTILNTKDHLGKFDGKADEGFFVGYSLNSKAVSVFNSKTRIVEENLHIRFSENTPNVVGSGPNWLFNIDALTRTMNYEPTVAGTQSNGFVGTKAGDNADPKSSYNDGFKALSDNRKKVDEDQSKGNECYDQEKEDNEVQKVIEEVVEDINTAKLIVDVAQRKEESSLQQKKQKKRGTKPPTQAQQRKIMCTYLKNIEEKKLKDLKNKSFNSIQKMFDRAFKGINTFVVFKTELVEGSSKRAGEELTQESAKKQKVEDDKEIVELKQLMEIIPDEEEVAIDAIPLAVKSPRIVDWKIYKEEKKSYYQIIRADGSSKMYMFFRQILKSFDN</sequence>
<keyword evidence="3" id="KW-0255">Endonuclease</keyword>
<keyword evidence="7" id="KW-0695">RNA-directed DNA polymerase</keyword>
<keyword evidence="2" id="KW-0479">Metal-binding</keyword>
<dbReference type="PANTHER" id="PTHR42648">
    <property type="entry name" value="TRANSPOSASE, PUTATIVE-RELATED"/>
    <property type="match status" value="1"/>
</dbReference>
<dbReference type="EMBL" id="BKCJ010004644">
    <property type="protein sequence ID" value="GEU62263.1"/>
    <property type="molecule type" value="Genomic_DNA"/>
</dbReference>
<dbReference type="AlphaFoldDB" id="A0A6L2LKF8"/>
<dbReference type="GO" id="GO:0046872">
    <property type="term" value="F:metal ion binding"/>
    <property type="evidence" value="ECO:0007669"/>
    <property type="project" value="UniProtKB-KW"/>
</dbReference>
<evidence type="ECO:0000259" key="11">
    <source>
        <dbReference type="Pfam" id="PF25597"/>
    </source>
</evidence>
<evidence type="ECO:0000256" key="1">
    <source>
        <dbReference type="ARBA" id="ARBA00022722"/>
    </source>
</evidence>
<dbReference type="Pfam" id="PF25597">
    <property type="entry name" value="SH3_retrovirus"/>
    <property type="match status" value="1"/>
</dbReference>
<evidence type="ECO:0000256" key="5">
    <source>
        <dbReference type="ARBA" id="ARBA00022842"/>
    </source>
</evidence>
<evidence type="ECO:0000256" key="9">
    <source>
        <dbReference type="ARBA" id="ARBA00023172"/>
    </source>
</evidence>
<keyword evidence="4" id="KW-0378">Hydrolase</keyword>
<dbReference type="PANTHER" id="PTHR42648:SF11">
    <property type="entry name" value="TRANSPOSON TY4-P GAG-POL POLYPROTEIN"/>
    <property type="match status" value="1"/>
</dbReference>
<keyword evidence="8" id="KW-0548">Nucleotidyltransferase</keyword>
<keyword evidence="5" id="KW-0460">Magnesium</keyword>
<dbReference type="InterPro" id="IPR039537">
    <property type="entry name" value="Retrotran_Ty1/copia-like"/>
</dbReference>
<comment type="caution">
    <text evidence="12">The sequence shown here is derived from an EMBL/GenBank/DDBJ whole genome shotgun (WGS) entry which is preliminary data.</text>
</comment>
<evidence type="ECO:0000256" key="8">
    <source>
        <dbReference type="ARBA" id="ARBA00022932"/>
    </source>
</evidence>
<accession>A0A6L2LKF8</accession>
<feature type="domain" description="Retroviral polymerase SH3-like" evidence="11">
    <location>
        <begin position="707"/>
        <end position="762"/>
    </location>
</feature>
<evidence type="ECO:0000256" key="4">
    <source>
        <dbReference type="ARBA" id="ARBA00022801"/>
    </source>
</evidence>
<protein>
    <submittedName>
        <fullName evidence="12">Retrovirus-related Pol polyprotein from transposon TNT 1-94</fullName>
    </submittedName>
</protein>
<feature type="compositionally biased region" description="Basic and acidic residues" evidence="10">
    <location>
        <begin position="820"/>
        <end position="832"/>
    </location>
</feature>
<dbReference type="GO" id="GO:0006310">
    <property type="term" value="P:DNA recombination"/>
    <property type="evidence" value="ECO:0007669"/>
    <property type="project" value="UniProtKB-KW"/>
</dbReference>
<keyword evidence="1" id="KW-0540">Nuclease</keyword>
<organism evidence="12">
    <name type="scientific">Tanacetum cinerariifolium</name>
    <name type="common">Dalmatian daisy</name>
    <name type="synonym">Chrysanthemum cinerariifolium</name>
    <dbReference type="NCBI Taxonomy" id="118510"/>
    <lineage>
        <taxon>Eukaryota</taxon>
        <taxon>Viridiplantae</taxon>
        <taxon>Streptophyta</taxon>
        <taxon>Embryophyta</taxon>
        <taxon>Tracheophyta</taxon>
        <taxon>Spermatophyta</taxon>
        <taxon>Magnoliopsida</taxon>
        <taxon>eudicotyledons</taxon>
        <taxon>Gunneridae</taxon>
        <taxon>Pentapetalae</taxon>
        <taxon>asterids</taxon>
        <taxon>campanulids</taxon>
        <taxon>Asterales</taxon>
        <taxon>Asteraceae</taxon>
        <taxon>Asteroideae</taxon>
        <taxon>Anthemideae</taxon>
        <taxon>Anthemidinae</taxon>
        <taxon>Tanacetum</taxon>
    </lineage>
</organism>
<evidence type="ECO:0000256" key="6">
    <source>
        <dbReference type="ARBA" id="ARBA00022908"/>
    </source>
</evidence>
<feature type="region of interest" description="Disordered" evidence="10">
    <location>
        <begin position="796"/>
        <end position="843"/>
    </location>
</feature>
<dbReference type="GO" id="GO:0016787">
    <property type="term" value="F:hydrolase activity"/>
    <property type="evidence" value="ECO:0007669"/>
    <property type="project" value="UniProtKB-KW"/>
</dbReference>
<dbReference type="GO" id="GO:0003887">
    <property type="term" value="F:DNA-directed DNA polymerase activity"/>
    <property type="evidence" value="ECO:0007669"/>
    <property type="project" value="UniProtKB-KW"/>
</dbReference>
<keyword evidence="8" id="KW-0808">Transferase</keyword>
<gene>
    <name evidence="12" type="ORF">Tci_034241</name>
</gene>
<reference evidence="12" key="1">
    <citation type="journal article" date="2019" name="Sci. Rep.">
        <title>Draft genome of Tanacetum cinerariifolium, the natural source of mosquito coil.</title>
        <authorList>
            <person name="Yamashiro T."/>
            <person name="Shiraishi A."/>
            <person name="Satake H."/>
            <person name="Nakayama K."/>
        </authorList>
    </citation>
    <scope>NUCLEOTIDE SEQUENCE</scope>
</reference>
<dbReference type="GO" id="GO:0003964">
    <property type="term" value="F:RNA-directed DNA polymerase activity"/>
    <property type="evidence" value="ECO:0007669"/>
    <property type="project" value="UniProtKB-KW"/>
</dbReference>
<feature type="region of interest" description="Disordered" evidence="10">
    <location>
        <begin position="872"/>
        <end position="892"/>
    </location>
</feature>
<proteinExistence type="predicted"/>
<evidence type="ECO:0000256" key="3">
    <source>
        <dbReference type="ARBA" id="ARBA00022759"/>
    </source>
</evidence>
<name>A0A6L2LKF8_TANCI</name>
<evidence type="ECO:0000256" key="7">
    <source>
        <dbReference type="ARBA" id="ARBA00022918"/>
    </source>
</evidence>
<keyword evidence="9" id="KW-0233">DNA recombination</keyword>
<evidence type="ECO:0000256" key="10">
    <source>
        <dbReference type="SAM" id="MobiDB-lite"/>
    </source>
</evidence>
<dbReference type="GO" id="GO:0004519">
    <property type="term" value="F:endonuclease activity"/>
    <property type="evidence" value="ECO:0007669"/>
    <property type="project" value="UniProtKB-KW"/>
</dbReference>